<keyword evidence="3 6" id="KW-0547">Nucleotide-binding</keyword>
<evidence type="ECO:0000256" key="5">
    <source>
        <dbReference type="ARBA" id="ARBA00022840"/>
    </source>
</evidence>
<dbReference type="PIRSF" id="PIRSF000722">
    <property type="entry name" value="Acetate_prop_kin"/>
    <property type="match status" value="1"/>
</dbReference>
<dbReference type="PROSITE" id="PS01075">
    <property type="entry name" value="ACETATE_KINASE_1"/>
    <property type="match status" value="1"/>
</dbReference>
<dbReference type="PROSITE" id="PS01076">
    <property type="entry name" value="ACETATE_KINASE_2"/>
    <property type="match status" value="1"/>
</dbReference>
<dbReference type="InterPro" id="IPR043129">
    <property type="entry name" value="ATPase_NBD"/>
</dbReference>
<dbReference type="GO" id="GO:0005737">
    <property type="term" value="C:cytoplasm"/>
    <property type="evidence" value="ECO:0007669"/>
    <property type="project" value="UniProtKB-SubCell"/>
</dbReference>
<feature type="binding site" evidence="6">
    <location>
        <position position="90"/>
    </location>
    <ligand>
        <name>substrate</name>
    </ligand>
</feature>
<dbReference type="EMBL" id="AZFW01000103">
    <property type="protein sequence ID" value="KRM25758.1"/>
    <property type="molecule type" value="Genomic_DNA"/>
</dbReference>
<evidence type="ECO:0000256" key="4">
    <source>
        <dbReference type="ARBA" id="ARBA00022777"/>
    </source>
</evidence>
<dbReference type="OrthoDB" id="9802453at2"/>
<dbReference type="AlphaFoldDB" id="A0A0R1X6H2"/>
<dbReference type="GO" id="GO:0005524">
    <property type="term" value="F:ATP binding"/>
    <property type="evidence" value="ECO:0007669"/>
    <property type="project" value="UniProtKB-KW"/>
</dbReference>
<evidence type="ECO:0000313" key="9">
    <source>
        <dbReference type="Proteomes" id="UP000050949"/>
    </source>
</evidence>
<evidence type="ECO:0000256" key="2">
    <source>
        <dbReference type="ARBA" id="ARBA00022679"/>
    </source>
</evidence>
<feature type="site" description="Transition state stabilizer" evidence="6">
    <location>
        <position position="240"/>
    </location>
</feature>
<comment type="cofactor">
    <cofactor evidence="6">
        <name>Mg(2+)</name>
        <dbReference type="ChEBI" id="CHEBI:18420"/>
    </cofactor>
    <cofactor evidence="6">
        <name>Mn(2+)</name>
        <dbReference type="ChEBI" id="CHEBI:29035"/>
    </cofactor>
    <text evidence="6">Mg(2+). Can also accept Mn(2+).</text>
</comment>
<dbReference type="NCBIfam" id="TIGR00016">
    <property type="entry name" value="ackA"/>
    <property type="match status" value="1"/>
</dbReference>
<keyword evidence="4 6" id="KW-0418">Kinase</keyword>
<feature type="active site" description="Proton donor/acceptor" evidence="6">
    <location>
        <position position="147"/>
    </location>
</feature>
<evidence type="ECO:0000256" key="6">
    <source>
        <dbReference type="HAMAP-Rule" id="MF_00020"/>
    </source>
</evidence>
<protein>
    <recommendedName>
        <fullName evidence="6">Acetate kinase</fullName>
        <ecNumber evidence="6">2.7.2.1</ecNumber>
    </recommendedName>
    <alternativeName>
        <fullName evidence="6">Acetokinase</fullName>
    </alternativeName>
</protein>
<dbReference type="PANTHER" id="PTHR21060:SF15">
    <property type="entry name" value="ACETATE KINASE-RELATED"/>
    <property type="match status" value="1"/>
</dbReference>
<dbReference type="GO" id="GO:0008776">
    <property type="term" value="F:acetate kinase activity"/>
    <property type="evidence" value="ECO:0007669"/>
    <property type="project" value="UniProtKB-UniRule"/>
</dbReference>
<proteinExistence type="inferred from homology"/>
<accession>A0A0R1X6H2</accession>
<comment type="pathway">
    <text evidence="6">Metabolic intermediate biosynthesis; acetyl-CoA biosynthesis; acetyl-CoA from acetate: step 1/2.</text>
</comment>
<feature type="binding site" evidence="6">
    <location>
        <position position="15"/>
    </location>
    <ligand>
        <name>ATP</name>
        <dbReference type="ChEBI" id="CHEBI:30616"/>
    </ligand>
</feature>
<keyword evidence="6" id="KW-0963">Cytoplasm</keyword>
<dbReference type="GO" id="GO:0006085">
    <property type="term" value="P:acetyl-CoA biosynthetic process"/>
    <property type="evidence" value="ECO:0007669"/>
    <property type="project" value="UniProtKB-UniRule"/>
</dbReference>
<feature type="binding site" evidence="6">
    <location>
        <begin position="207"/>
        <end position="211"/>
    </location>
    <ligand>
        <name>ATP</name>
        <dbReference type="ChEBI" id="CHEBI:30616"/>
    </ligand>
</feature>
<feature type="binding site" evidence="6">
    <location>
        <position position="382"/>
    </location>
    <ligand>
        <name>Mg(2+)</name>
        <dbReference type="ChEBI" id="CHEBI:18420"/>
    </ligand>
</feature>
<dbReference type="PATRIC" id="fig|1122147.4.peg.697"/>
<keyword evidence="6" id="KW-0460">Magnesium</keyword>
<dbReference type="GO" id="GO:0006083">
    <property type="term" value="P:acetate metabolic process"/>
    <property type="evidence" value="ECO:0007669"/>
    <property type="project" value="TreeGrafter"/>
</dbReference>
<comment type="subcellular location">
    <subcellularLocation>
        <location evidence="6">Cytoplasm</location>
    </subcellularLocation>
</comment>
<comment type="subunit">
    <text evidence="6">Homodimer.</text>
</comment>
<keyword evidence="5 6" id="KW-0067">ATP-binding</keyword>
<name>A0A0R1X6H2_9LACO</name>
<dbReference type="InterPro" id="IPR023865">
    <property type="entry name" value="Aliphatic_acid_kinase_CS"/>
</dbReference>
<keyword evidence="6" id="KW-0479">Metal-binding</keyword>
<organism evidence="8 9">
    <name type="scientific">Schleiferilactobacillus harbinensis DSM 16991</name>
    <dbReference type="NCBI Taxonomy" id="1122147"/>
    <lineage>
        <taxon>Bacteria</taxon>
        <taxon>Bacillati</taxon>
        <taxon>Bacillota</taxon>
        <taxon>Bacilli</taxon>
        <taxon>Lactobacillales</taxon>
        <taxon>Lactobacillaceae</taxon>
        <taxon>Schleiferilactobacillus</taxon>
    </lineage>
</organism>
<dbReference type="Proteomes" id="UP000050949">
    <property type="component" value="Unassembled WGS sequence"/>
</dbReference>
<evidence type="ECO:0000256" key="1">
    <source>
        <dbReference type="ARBA" id="ARBA00008748"/>
    </source>
</evidence>
<feature type="site" description="Transition state stabilizer" evidence="6">
    <location>
        <position position="179"/>
    </location>
</feature>
<dbReference type="InterPro" id="IPR004372">
    <property type="entry name" value="Ac/propionate_kinase"/>
</dbReference>
<feature type="binding site" evidence="6">
    <location>
        <begin position="330"/>
        <end position="334"/>
    </location>
    <ligand>
        <name>ATP</name>
        <dbReference type="ChEBI" id="CHEBI:30616"/>
    </ligand>
</feature>
<evidence type="ECO:0000256" key="7">
    <source>
        <dbReference type="RuleBase" id="RU003835"/>
    </source>
</evidence>
<comment type="caution">
    <text evidence="8">The sequence shown here is derived from an EMBL/GenBank/DDBJ whole genome shotgun (WGS) entry which is preliminary data.</text>
</comment>
<dbReference type="PRINTS" id="PR00471">
    <property type="entry name" value="ACETATEKNASE"/>
</dbReference>
<dbReference type="Pfam" id="PF00871">
    <property type="entry name" value="Acetate_kinase"/>
    <property type="match status" value="1"/>
</dbReference>
<evidence type="ECO:0000256" key="3">
    <source>
        <dbReference type="ARBA" id="ARBA00022741"/>
    </source>
</evidence>
<evidence type="ECO:0000313" key="8">
    <source>
        <dbReference type="EMBL" id="KRM25758.1"/>
    </source>
</evidence>
<dbReference type="InterPro" id="IPR000890">
    <property type="entry name" value="Aliphatic_acid_kin_short-chain"/>
</dbReference>
<feature type="binding site" evidence="6">
    <location>
        <begin position="282"/>
        <end position="284"/>
    </location>
    <ligand>
        <name>ATP</name>
        <dbReference type="ChEBI" id="CHEBI:30616"/>
    </ligand>
</feature>
<gene>
    <name evidence="6" type="primary">ackA</name>
    <name evidence="8" type="ORF">FC91_GL000676</name>
</gene>
<comment type="similarity">
    <text evidence="1 6 7">Belongs to the acetokinase family.</text>
</comment>
<dbReference type="GeneID" id="78509893"/>
<dbReference type="SUPFAM" id="SSF53067">
    <property type="entry name" value="Actin-like ATPase domain"/>
    <property type="match status" value="2"/>
</dbReference>
<comment type="function">
    <text evidence="6">Catalyzes the formation of acetyl phosphate from acetate and ATP. Can also catalyze the reverse reaction.</text>
</comment>
<dbReference type="GO" id="GO:0000287">
    <property type="term" value="F:magnesium ion binding"/>
    <property type="evidence" value="ECO:0007669"/>
    <property type="project" value="UniProtKB-UniRule"/>
</dbReference>
<dbReference type="EC" id="2.7.2.1" evidence="6"/>
<dbReference type="CDD" id="cd24010">
    <property type="entry name" value="ASKHA_NBD_AcK_PK"/>
    <property type="match status" value="1"/>
</dbReference>
<dbReference type="UniPathway" id="UPA00340">
    <property type="reaction ID" value="UER00458"/>
</dbReference>
<dbReference type="eggNOG" id="COG0282">
    <property type="taxonomic scope" value="Bacteria"/>
</dbReference>
<dbReference type="Gene3D" id="3.30.420.40">
    <property type="match status" value="2"/>
</dbReference>
<sequence length="396" mass="41942">MPKVLAVNAGSSTLKFQVIAMPEETLLASGGIDRASSPDAVLTIKDAQGQTHESRAHLENIDHAVDTLLTTLVAQGVLTSPDELAGIGHRVVAGGEKFAAPTLVTPQVLKDIAALAEYAPLHNPSEAAYIEAFARRLPQTPAVAVFDTAFHQTMPKVNYLYSIPMTYYRQFGARRYGAHGTSHAYVAHEAAKLLHRDLASLRLVTLHLGNGASAAAIQRGASLDTSMGFTPLAGLTMGTRSGDIDVSLVAYLANKTHQSFADMVQILNDKSGMLGLTGLSSDFRDIDAAAQAGNERAILGEKVFINRVVKYIGAYTAEMGGLDAIVFTGGVGEHRGSLRHGVLQQLAYMGIVEDPAQVNAQATAFLTTPASAVQALVVTTNEEVMIARSVMQVTAH</sequence>
<feature type="binding site" evidence="6">
    <location>
        <position position="8"/>
    </location>
    <ligand>
        <name>Mg(2+)</name>
        <dbReference type="ChEBI" id="CHEBI:18420"/>
    </ligand>
</feature>
<dbReference type="PANTHER" id="PTHR21060">
    <property type="entry name" value="ACETATE KINASE"/>
    <property type="match status" value="1"/>
</dbReference>
<comment type="catalytic activity">
    <reaction evidence="6">
        <text>acetate + ATP = acetyl phosphate + ADP</text>
        <dbReference type="Rhea" id="RHEA:11352"/>
        <dbReference type="ChEBI" id="CHEBI:22191"/>
        <dbReference type="ChEBI" id="CHEBI:30089"/>
        <dbReference type="ChEBI" id="CHEBI:30616"/>
        <dbReference type="ChEBI" id="CHEBI:456216"/>
        <dbReference type="EC" id="2.7.2.1"/>
    </reaction>
</comment>
<keyword evidence="2 6" id="KW-0808">Transferase</keyword>
<reference evidence="8 9" key="1">
    <citation type="journal article" date="2015" name="Genome Announc.">
        <title>Expanding the biotechnology potential of lactobacilli through comparative genomics of 213 strains and associated genera.</title>
        <authorList>
            <person name="Sun Z."/>
            <person name="Harris H.M."/>
            <person name="McCann A."/>
            <person name="Guo C."/>
            <person name="Argimon S."/>
            <person name="Zhang W."/>
            <person name="Yang X."/>
            <person name="Jeffery I.B."/>
            <person name="Cooney J.C."/>
            <person name="Kagawa T.F."/>
            <person name="Liu W."/>
            <person name="Song Y."/>
            <person name="Salvetti E."/>
            <person name="Wrobel A."/>
            <person name="Rasinkangas P."/>
            <person name="Parkhill J."/>
            <person name="Rea M.C."/>
            <person name="O'Sullivan O."/>
            <person name="Ritari J."/>
            <person name="Douillard F.P."/>
            <person name="Paul Ross R."/>
            <person name="Yang R."/>
            <person name="Briner A.E."/>
            <person name="Felis G.E."/>
            <person name="de Vos W.M."/>
            <person name="Barrangou R."/>
            <person name="Klaenhammer T.R."/>
            <person name="Caufield P.W."/>
            <person name="Cui Y."/>
            <person name="Zhang H."/>
            <person name="O'Toole P.W."/>
        </authorList>
    </citation>
    <scope>NUCLEOTIDE SEQUENCE [LARGE SCALE GENOMIC DNA]</scope>
    <source>
        <strain evidence="8 9">DSM 16991</strain>
    </source>
</reference>
<dbReference type="RefSeq" id="WP_027829750.1">
    <property type="nucleotide sequence ID" value="NZ_AZFW01000103.1"/>
</dbReference>
<dbReference type="HAMAP" id="MF_00020">
    <property type="entry name" value="Acetate_kinase"/>
    <property type="match status" value="1"/>
</dbReference>